<name>A0LJH0_SYNFM</name>
<dbReference type="EMBL" id="CP000478">
    <property type="protein sequence ID" value="ABK17572.1"/>
    <property type="molecule type" value="Genomic_DNA"/>
</dbReference>
<reference evidence="1 2" key="1">
    <citation type="submission" date="2006-10" db="EMBL/GenBank/DDBJ databases">
        <title>Complete sequence of Syntrophobacter fumaroxidans MPOB.</title>
        <authorList>
            <consortium name="US DOE Joint Genome Institute"/>
            <person name="Copeland A."/>
            <person name="Lucas S."/>
            <person name="Lapidus A."/>
            <person name="Barry K."/>
            <person name="Detter J.C."/>
            <person name="Glavina del Rio T."/>
            <person name="Hammon N."/>
            <person name="Israni S."/>
            <person name="Pitluck S."/>
            <person name="Goltsman E.G."/>
            <person name="Martinez M."/>
            <person name="Schmutz J."/>
            <person name="Larimer F."/>
            <person name="Land M."/>
            <person name="Hauser L."/>
            <person name="Kyrpides N."/>
            <person name="Kim E."/>
            <person name="Boone D.R."/>
            <person name="Brockman F."/>
            <person name="Culley D."/>
            <person name="Ferry J."/>
            <person name="Gunsalus R."/>
            <person name="McInerney M.J."/>
            <person name="Morrison M."/>
            <person name="Plugge C."/>
            <person name="Rohlin L."/>
            <person name="Scholten J."/>
            <person name="Sieber J."/>
            <person name="Stams A.J.M."/>
            <person name="Worm P."/>
            <person name="Henstra A.M."/>
            <person name="Richardson P."/>
        </authorList>
    </citation>
    <scope>NUCLEOTIDE SEQUENCE [LARGE SCALE GENOMIC DNA]</scope>
    <source>
        <strain evidence="2">DSM 10017 / MPOB</strain>
    </source>
</reference>
<gene>
    <name evidence="1" type="ordered locus">Sfum_1887</name>
</gene>
<dbReference type="RefSeq" id="WP_011698742.1">
    <property type="nucleotide sequence ID" value="NC_008554.1"/>
</dbReference>
<evidence type="ECO:0000313" key="2">
    <source>
        <dbReference type="Proteomes" id="UP000001784"/>
    </source>
</evidence>
<dbReference type="KEGG" id="sfu:Sfum_1887"/>
<dbReference type="STRING" id="335543.Sfum_1887"/>
<keyword evidence="2" id="KW-1185">Reference proteome</keyword>
<proteinExistence type="predicted"/>
<dbReference type="InParanoid" id="A0LJH0"/>
<dbReference type="HOGENOM" id="CLU_1937095_0_0_7"/>
<organism evidence="1 2">
    <name type="scientific">Syntrophobacter fumaroxidans (strain DSM 10017 / MPOB)</name>
    <dbReference type="NCBI Taxonomy" id="335543"/>
    <lineage>
        <taxon>Bacteria</taxon>
        <taxon>Pseudomonadati</taxon>
        <taxon>Thermodesulfobacteriota</taxon>
        <taxon>Syntrophobacteria</taxon>
        <taxon>Syntrophobacterales</taxon>
        <taxon>Syntrophobacteraceae</taxon>
        <taxon>Syntrophobacter</taxon>
    </lineage>
</organism>
<protein>
    <submittedName>
        <fullName evidence="1">Uncharacterized protein</fullName>
    </submittedName>
</protein>
<evidence type="ECO:0000313" key="1">
    <source>
        <dbReference type="EMBL" id="ABK17572.1"/>
    </source>
</evidence>
<dbReference type="Proteomes" id="UP000001784">
    <property type="component" value="Chromosome"/>
</dbReference>
<dbReference type="OrthoDB" id="5427127at2"/>
<accession>A0LJH0</accession>
<sequence length="130" mass="14553">MRDLSAQKNIVEIQDGVSGDVHEMHYRPPTTEEIAAYQNGLFARRGRKFMSRIIENRIKYGARILTGFKKGTFGCDGRPFASDPADPDYRDDWKEQLVKNAPDVVCAVAMAAFESTGVSREAELEAPLDE</sequence>
<dbReference type="eggNOG" id="ENOG50335SX">
    <property type="taxonomic scope" value="Bacteria"/>
</dbReference>
<dbReference type="AlphaFoldDB" id="A0LJH0"/>